<dbReference type="InterPro" id="IPR036785">
    <property type="entry name" value="YkyA-like_sf"/>
</dbReference>
<accession>A0A151A5V9</accession>
<sequence length="208" mass="23884">MKLKQGIGVALASTVLLTGCTTDKGEMKAYNKQIQKAFDNEKSINTSSKKLNDLEQKKNKLVQSLKGKDEDKEKEIAKKVIDNTKERQQTFKEEENAMDKSNQEYKKAAKHIDKIGNSKKQREVKQLDTALKEKYKAHDKYADAYKNVMNKEKDMFEYASKGQPSQGQIDKKSHAISGAYKDMNKQFKNYSNAMKKVKEEKQDVDNLM</sequence>
<dbReference type="AlphaFoldDB" id="A0A151A5V9"/>
<feature type="coiled-coil region" evidence="1">
    <location>
        <begin position="44"/>
        <end position="111"/>
    </location>
</feature>
<keyword evidence="1" id="KW-0175">Coiled coil</keyword>
<dbReference type="SUPFAM" id="SSF140423">
    <property type="entry name" value="MW0975(SA0943)-like"/>
    <property type="match status" value="1"/>
</dbReference>
<proteinExistence type="predicted"/>
<dbReference type="Pfam" id="PF10368">
    <property type="entry name" value="YkyA"/>
    <property type="match status" value="1"/>
</dbReference>
<reference evidence="2 3" key="1">
    <citation type="submission" date="2016-02" db="EMBL/GenBank/DDBJ databases">
        <title>Draft genome sequence of hydrocarbon degrading Staphylococcus saprophyticus Strain CNV2, isolated from crude-oil contaminated soil from Noonmati Oil Refinery, Guwahati, Assam, India.</title>
        <authorList>
            <person name="Mukherjee A."/>
            <person name="Chettri B."/>
            <person name="Langpoklakpam J."/>
            <person name="Singh A.K."/>
            <person name="Chattopadhyay D.J."/>
        </authorList>
    </citation>
    <scope>NUCLEOTIDE SEQUENCE [LARGE SCALE GENOMIC DNA]</scope>
    <source>
        <strain evidence="2 3">CNV2</strain>
    </source>
</reference>
<evidence type="ECO:0008006" key="4">
    <source>
        <dbReference type="Google" id="ProtNLM"/>
    </source>
</evidence>
<dbReference type="PROSITE" id="PS51257">
    <property type="entry name" value="PROKAR_LIPOPROTEIN"/>
    <property type="match status" value="1"/>
</dbReference>
<organism evidence="2 3">
    <name type="scientific">Staphylococcus kloosii</name>
    <dbReference type="NCBI Taxonomy" id="29384"/>
    <lineage>
        <taxon>Bacteria</taxon>
        <taxon>Bacillati</taxon>
        <taxon>Bacillota</taxon>
        <taxon>Bacilli</taxon>
        <taxon>Bacillales</taxon>
        <taxon>Staphylococcaceae</taxon>
        <taxon>Staphylococcus</taxon>
    </lineage>
</organism>
<dbReference type="InterPro" id="IPR019454">
    <property type="entry name" value="Lipoprot_YkyA-like"/>
</dbReference>
<evidence type="ECO:0000256" key="1">
    <source>
        <dbReference type="SAM" id="Coils"/>
    </source>
</evidence>
<evidence type="ECO:0000313" key="3">
    <source>
        <dbReference type="Proteomes" id="UP000075418"/>
    </source>
</evidence>
<gene>
    <name evidence="2" type="ORF">A0131_08480</name>
</gene>
<dbReference type="Gene3D" id="1.20.120.570">
    <property type="entry name" value="YkyA-like"/>
    <property type="match status" value="1"/>
</dbReference>
<evidence type="ECO:0000313" key="2">
    <source>
        <dbReference type="EMBL" id="KYH14811.1"/>
    </source>
</evidence>
<dbReference type="RefSeq" id="WP_061854970.1">
    <property type="nucleotide sequence ID" value="NZ_LUGM01000002.1"/>
</dbReference>
<name>A0A151A5V9_9STAP</name>
<comment type="caution">
    <text evidence="2">The sequence shown here is derived from an EMBL/GenBank/DDBJ whole genome shotgun (WGS) entry which is preliminary data.</text>
</comment>
<dbReference type="EMBL" id="LUGM01000002">
    <property type="protein sequence ID" value="KYH14811.1"/>
    <property type="molecule type" value="Genomic_DNA"/>
</dbReference>
<protein>
    <recommendedName>
        <fullName evidence="4">Lipoprotein</fullName>
    </recommendedName>
</protein>
<dbReference type="Proteomes" id="UP000075418">
    <property type="component" value="Unassembled WGS sequence"/>
</dbReference>
<feature type="coiled-coil region" evidence="1">
    <location>
        <begin position="180"/>
        <end position="207"/>
    </location>
</feature>